<evidence type="ECO:0000256" key="2">
    <source>
        <dbReference type="PIRSR" id="PIRSR613078-2"/>
    </source>
</evidence>
<dbReference type="GO" id="GO:0003824">
    <property type="term" value="F:catalytic activity"/>
    <property type="evidence" value="ECO:0007669"/>
    <property type="project" value="InterPro"/>
</dbReference>
<dbReference type="CDD" id="cd07067">
    <property type="entry name" value="HP_PGM_like"/>
    <property type="match status" value="1"/>
</dbReference>
<feature type="active site" description="Proton donor/acceptor" evidence="1">
    <location>
        <position position="93"/>
    </location>
</feature>
<dbReference type="AlphaFoldDB" id="A0A1H4DKG7"/>
<sequence length="211" mass="24578">MKPKRIILVRHGQSQGNAEPDHYETTPDYALRLTRQGKSEAVEAGKQISALICGESVRAYVSPWYRTRETFTGISSVLGDQIIQEVEDPRIREQDWGHLSSAEKLHNIQNERMAYGPFYFRLPDGESGADVYDRVSTFLETLHRDFAKPKFPDNALIVTHGMTLRIFLMRWFHWSVEYFEKVRNPHNGEVFIMELKTDGRYQLTSTLRLRE</sequence>
<dbReference type="OrthoDB" id="9781415at2"/>
<dbReference type="InterPro" id="IPR013078">
    <property type="entry name" value="His_Pase_superF_clade-1"/>
</dbReference>
<evidence type="ECO:0000256" key="1">
    <source>
        <dbReference type="PIRSR" id="PIRSR613078-1"/>
    </source>
</evidence>
<feature type="binding site" evidence="2">
    <location>
        <position position="104"/>
    </location>
    <ligand>
        <name>substrate</name>
    </ligand>
</feature>
<dbReference type="STRING" id="37625.SAMN05660420_03000"/>
<dbReference type="SUPFAM" id="SSF53254">
    <property type="entry name" value="Phosphoglycerate mutase-like"/>
    <property type="match status" value="1"/>
</dbReference>
<dbReference type="PANTHER" id="PTHR46192">
    <property type="entry name" value="BROAD-RANGE ACID PHOSPHATASE DET1"/>
    <property type="match status" value="1"/>
</dbReference>
<feature type="binding site" evidence="2">
    <location>
        <begin position="10"/>
        <end position="17"/>
    </location>
    <ligand>
        <name>substrate</name>
    </ligand>
</feature>
<organism evidence="3 4">
    <name type="scientific">Desulfuromusa kysingii</name>
    <dbReference type="NCBI Taxonomy" id="37625"/>
    <lineage>
        <taxon>Bacteria</taxon>
        <taxon>Pseudomonadati</taxon>
        <taxon>Thermodesulfobacteriota</taxon>
        <taxon>Desulfuromonadia</taxon>
        <taxon>Desulfuromonadales</taxon>
        <taxon>Geopsychrobacteraceae</taxon>
        <taxon>Desulfuromusa</taxon>
    </lineage>
</organism>
<dbReference type="Gene3D" id="3.40.50.1240">
    <property type="entry name" value="Phosphoglycerate mutase-like"/>
    <property type="match status" value="1"/>
</dbReference>
<protein>
    <submittedName>
        <fullName evidence="3">Broad specificity phosphatase PhoE</fullName>
    </submittedName>
</protein>
<feature type="active site" description="Tele-phosphohistidine intermediate" evidence="1">
    <location>
        <position position="11"/>
    </location>
</feature>
<proteinExistence type="predicted"/>
<keyword evidence="4" id="KW-1185">Reference proteome</keyword>
<dbReference type="RefSeq" id="WP_092350286.1">
    <property type="nucleotide sequence ID" value="NZ_FNQN01000010.1"/>
</dbReference>
<name>A0A1H4DKG7_9BACT</name>
<dbReference type="Pfam" id="PF00300">
    <property type="entry name" value="His_Phos_1"/>
    <property type="match status" value="1"/>
</dbReference>
<feature type="binding site" evidence="2">
    <location>
        <position position="66"/>
    </location>
    <ligand>
        <name>substrate</name>
    </ligand>
</feature>
<dbReference type="EMBL" id="FNQN01000010">
    <property type="protein sequence ID" value="SEA72930.1"/>
    <property type="molecule type" value="Genomic_DNA"/>
</dbReference>
<dbReference type="PROSITE" id="PS00175">
    <property type="entry name" value="PG_MUTASE"/>
    <property type="match status" value="1"/>
</dbReference>
<dbReference type="InterPro" id="IPR029033">
    <property type="entry name" value="His_PPase_superfam"/>
</dbReference>
<dbReference type="InterPro" id="IPR052765">
    <property type="entry name" value="PGM-Related"/>
</dbReference>
<dbReference type="Proteomes" id="UP000199409">
    <property type="component" value="Unassembled WGS sequence"/>
</dbReference>
<reference evidence="3 4" key="1">
    <citation type="submission" date="2016-10" db="EMBL/GenBank/DDBJ databases">
        <authorList>
            <person name="de Groot N.N."/>
        </authorList>
    </citation>
    <scope>NUCLEOTIDE SEQUENCE [LARGE SCALE GENOMIC DNA]</scope>
    <source>
        <strain evidence="3 4">DSM 7343</strain>
    </source>
</reference>
<dbReference type="SMART" id="SM00855">
    <property type="entry name" value="PGAM"/>
    <property type="match status" value="1"/>
</dbReference>
<dbReference type="PIRSF" id="PIRSF000709">
    <property type="entry name" value="6PFK_2-Ptase"/>
    <property type="match status" value="1"/>
</dbReference>
<evidence type="ECO:0000313" key="3">
    <source>
        <dbReference type="EMBL" id="SEA72930.1"/>
    </source>
</evidence>
<accession>A0A1H4DKG7</accession>
<dbReference type="InterPro" id="IPR001345">
    <property type="entry name" value="PG/BPGM_mutase_AS"/>
</dbReference>
<evidence type="ECO:0000313" key="4">
    <source>
        <dbReference type="Proteomes" id="UP000199409"/>
    </source>
</evidence>
<gene>
    <name evidence="3" type="ORF">SAMN05660420_03000</name>
</gene>